<dbReference type="GO" id="GO:0005840">
    <property type="term" value="C:ribosome"/>
    <property type="evidence" value="ECO:0007669"/>
    <property type="project" value="UniProtKB-KW"/>
</dbReference>
<comment type="similarity">
    <text evidence="1 4">Belongs to the bacterial ribosomal protein bL36 family.</text>
</comment>
<evidence type="ECO:0000313" key="6">
    <source>
        <dbReference type="EMBL" id="KAE8258983.1"/>
    </source>
</evidence>
<feature type="region of interest" description="Disordered" evidence="5">
    <location>
        <begin position="45"/>
        <end position="87"/>
    </location>
</feature>
<dbReference type="PROSITE" id="PS00828">
    <property type="entry name" value="RIBOSOMAL_L36"/>
    <property type="match status" value="1"/>
</dbReference>
<evidence type="ECO:0000256" key="3">
    <source>
        <dbReference type="ARBA" id="ARBA00023274"/>
    </source>
</evidence>
<reference evidence="6" key="1">
    <citation type="submission" date="2016-04" db="EMBL/GenBank/DDBJ databases">
        <authorList>
            <person name="Nguyen H.D."/>
            <person name="Samba Siva P."/>
            <person name="Cullis J."/>
            <person name="Levesque C.A."/>
            <person name="Hambleton S."/>
        </authorList>
    </citation>
    <scope>NUCLEOTIDE SEQUENCE</scope>
    <source>
        <strain evidence="6">DAOMC 236416</strain>
    </source>
</reference>
<dbReference type="InterPro" id="IPR000473">
    <property type="entry name" value="Ribosomal_bL36"/>
</dbReference>
<proteinExistence type="inferred from homology"/>
<accession>A0A177TW42</accession>
<dbReference type="AlphaFoldDB" id="A0A177TW42"/>
<feature type="compositionally biased region" description="Polar residues" evidence="5">
    <location>
        <begin position="60"/>
        <end position="73"/>
    </location>
</feature>
<gene>
    <name evidence="6" type="ORF">A4X13_0g1311</name>
</gene>
<dbReference type="EMBL" id="LWDF02000050">
    <property type="protein sequence ID" value="KAE8258983.1"/>
    <property type="molecule type" value="Genomic_DNA"/>
</dbReference>
<dbReference type="HAMAP" id="MF_00251">
    <property type="entry name" value="Ribosomal_bL36"/>
    <property type="match status" value="1"/>
</dbReference>
<dbReference type="SUPFAM" id="SSF57840">
    <property type="entry name" value="Ribosomal protein L36"/>
    <property type="match status" value="1"/>
</dbReference>
<evidence type="ECO:0000313" key="7">
    <source>
        <dbReference type="Proteomes" id="UP000077521"/>
    </source>
</evidence>
<comment type="caution">
    <text evidence="6">The sequence shown here is derived from an EMBL/GenBank/DDBJ whole genome shotgun (WGS) entry which is preliminary data.</text>
</comment>
<dbReference type="InterPro" id="IPR052010">
    <property type="entry name" value="Ribosomal_LSU_bL36"/>
</dbReference>
<evidence type="ECO:0000256" key="1">
    <source>
        <dbReference type="ARBA" id="ARBA00007645"/>
    </source>
</evidence>
<organism evidence="6 7">
    <name type="scientific">Tilletia indica</name>
    <dbReference type="NCBI Taxonomy" id="43049"/>
    <lineage>
        <taxon>Eukaryota</taxon>
        <taxon>Fungi</taxon>
        <taxon>Dikarya</taxon>
        <taxon>Basidiomycota</taxon>
        <taxon>Ustilaginomycotina</taxon>
        <taxon>Exobasidiomycetes</taxon>
        <taxon>Tilletiales</taxon>
        <taxon>Tilletiaceae</taxon>
        <taxon>Tilletia</taxon>
    </lineage>
</organism>
<evidence type="ECO:0000256" key="4">
    <source>
        <dbReference type="RuleBase" id="RU000570"/>
    </source>
</evidence>
<dbReference type="PANTHER" id="PTHR18804:SF16">
    <property type="entry name" value="RIBOSOMAL PROTEIN"/>
    <property type="match status" value="1"/>
</dbReference>
<dbReference type="Pfam" id="PF00444">
    <property type="entry name" value="Ribosomal_L36"/>
    <property type="match status" value="1"/>
</dbReference>
<sequence>MFQSLTTRLALASRSYSSVLSRSSVPATSTFTSASASTSRRAVSSTVRHCSSHTPAVRTLASTPSTASRNSTLVGARTARTGAQLTHARGMKVRSSVKKFCDGCSVVRRKGRLYVICSKDAKHKQRQG</sequence>
<dbReference type="GO" id="GO:0006412">
    <property type="term" value="P:translation"/>
    <property type="evidence" value="ECO:0007669"/>
    <property type="project" value="InterPro"/>
</dbReference>
<keyword evidence="7" id="KW-1185">Reference proteome</keyword>
<keyword evidence="3 4" id="KW-0687">Ribonucleoprotein</keyword>
<dbReference type="GO" id="GO:0003735">
    <property type="term" value="F:structural constituent of ribosome"/>
    <property type="evidence" value="ECO:0007669"/>
    <property type="project" value="InterPro"/>
</dbReference>
<evidence type="ECO:0000256" key="5">
    <source>
        <dbReference type="SAM" id="MobiDB-lite"/>
    </source>
</evidence>
<dbReference type="InterPro" id="IPR035977">
    <property type="entry name" value="Ribosomal_bL36_sp"/>
</dbReference>
<dbReference type="Proteomes" id="UP000077521">
    <property type="component" value="Unassembled WGS sequence"/>
</dbReference>
<reference evidence="6" key="2">
    <citation type="journal article" date="2019" name="IMA Fungus">
        <title>Genome sequencing and comparison of five Tilletia species to identify candidate genes for the detection of regulated species infecting wheat.</title>
        <authorList>
            <person name="Nguyen H.D.T."/>
            <person name="Sultana T."/>
            <person name="Kesanakurti P."/>
            <person name="Hambleton S."/>
        </authorList>
    </citation>
    <scope>NUCLEOTIDE SEQUENCE</scope>
    <source>
        <strain evidence="6">DAOMC 236416</strain>
    </source>
</reference>
<dbReference type="NCBIfam" id="TIGR01022">
    <property type="entry name" value="rpmJ_bact"/>
    <property type="match status" value="1"/>
</dbReference>
<protein>
    <recommendedName>
        <fullName evidence="4">Ribosomal protein</fullName>
    </recommendedName>
</protein>
<name>A0A177TW42_9BASI</name>
<keyword evidence="2 4" id="KW-0689">Ribosomal protein</keyword>
<dbReference type="GO" id="GO:1990904">
    <property type="term" value="C:ribonucleoprotein complex"/>
    <property type="evidence" value="ECO:0007669"/>
    <property type="project" value="UniProtKB-KW"/>
</dbReference>
<dbReference type="PANTHER" id="PTHR18804">
    <property type="entry name" value="RIBOSOMAL PROTEIN"/>
    <property type="match status" value="1"/>
</dbReference>
<evidence type="ECO:0000256" key="2">
    <source>
        <dbReference type="ARBA" id="ARBA00022980"/>
    </source>
</evidence>